<dbReference type="Proteomes" id="UP000007800">
    <property type="component" value="Unassembled WGS sequence"/>
</dbReference>
<keyword evidence="4" id="KW-1185">Reference proteome</keyword>
<evidence type="ECO:0000256" key="1">
    <source>
        <dbReference type="SAM" id="MobiDB-lite"/>
    </source>
</evidence>
<dbReference type="Pfam" id="PF09747">
    <property type="entry name" value="CCD97-like_C"/>
    <property type="match status" value="1"/>
</dbReference>
<evidence type="ECO:0000313" key="3">
    <source>
        <dbReference type="EMBL" id="EEQ97936.1"/>
    </source>
</evidence>
<feature type="domain" description="CCD97-like C-terminal" evidence="2">
    <location>
        <begin position="42"/>
        <end position="100"/>
    </location>
</feature>
<dbReference type="PANTHER" id="PTHR31840:SF1">
    <property type="entry name" value="COILED-COIL DOMAIN-CONTAINING PROTEIN 97"/>
    <property type="match status" value="1"/>
</dbReference>
<dbReference type="EMBL" id="GG686856">
    <property type="protein sequence ID" value="EEQ97936.1"/>
    <property type="molecule type" value="Genomic_DNA"/>
</dbReference>
<evidence type="ECO:0000313" key="4">
    <source>
        <dbReference type="Proteomes" id="UP000007800"/>
    </source>
</evidence>
<evidence type="ECO:0000259" key="2">
    <source>
        <dbReference type="Pfam" id="PF09747"/>
    </source>
</evidence>
<dbReference type="OrthoDB" id="333176at2759"/>
<organism evidence="4">
    <name type="scientific">Perkinsus marinus (strain ATCC 50983 / TXsc)</name>
    <dbReference type="NCBI Taxonomy" id="423536"/>
    <lineage>
        <taxon>Eukaryota</taxon>
        <taxon>Sar</taxon>
        <taxon>Alveolata</taxon>
        <taxon>Perkinsozoa</taxon>
        <taxon>Perkinsea</taxon>
        <taxon>Perkinsida</taxon>
        <taxon>Perkinsidae</taxon>
        <taxon>Perkinsus</taxon>
    </lineage>
</organism>
<dbReference type="RefSeq" id="XP_002765219.1">
    <property type="nucleotide sequence ID" value="XM_002765173.1"/>
</dbReference>
<protein>
    <recommendedName>
        <fullName evidence="2">CCD97-like C-terminal domain-containing protein</fullName>
    </recommendedName>
</protein>
<dbReference type="InParanoid" id="C5LZE2"/>
<accession>C5LZE2</accession>
<dbReference type="InterPro" id="IPR018613">
    <property type="entry name" value="Ccdc97-like"/>
</dbReference>
<dbReference type="AlphaFoldDB" id="C5LZE2"/>
<dbReference type="InterPro" id="IPR040233">
    <property type="entry name" value="CCD97-like_C"/>
</dbReference>
<gene>
    <name evidence="3" type="ORF">Pmar_PMAR025563</name>
</gene>
<proteinExistence type="predicted"/>
<dbReference type="GeneID" id="9037750"/>
<feature type="compositionally biased region" description="Basic and acidic residues" evidence="1">
    <location>
        <begin position="1"/>
        <end position="13"/>
    </location>
</feature>
<sequence>MSDQMEAHLHDGSTPHMNPRLEPLADDFITEAMDLADFDAEAADSREERVLALRRTMQARFLDGRDGRFIDYTEIDEDDNLDAFLSRELEMDIQEKYFDESE</sequence>
<name>C5LZE2_PERM5</name>
<feature type="region of interest" description="Disordered" evidence="1">
    <location>
        <begin position="1"/>
        <end position="21"/>
    </location>
</feature>
<dbReference type="PANTHER" id="PTHR31840">
    <property type="entry name" value="COILED-COIL DOMAIN-CONTAINING PROTEIN 97"/>
    <property type="match status" value="1"/>
</dbReference>
<reference evidence="3 4" key="1">
    <citation type="submission" date="2008-07" db="EMBL/GenBank/DDBJ databases">
        <authorList>
            <person name="El-Sayed N."/>
            <person name="Caler E."/>
            <person name="Inman J."/>
            <person name="Amedeo P."/>
            <person name="Hass B."/>
            <person name="Wortman J."/>
        </authorList>
    </citation>
    <scope>NUCLEOTIDE SEQUENCE [LARGE SCALE GENOMIC DNA]</scope>
    <source>
        <strain evidence="4">ATCC 50983 / TXsc</strain>
    </source>
</reference>